<comment type="caution">
    <text evidence="1">The sequence shown here is derived from an EMBL/GenBank/DDBJ whole genome shotgun (WGS) entry which is preliminary data.</text>
</comment>
<dbReference type="Gene3D" id="3.30.559.10">
    <property type="entry name" value="Chloramphenicol acetyltransferase-like domain"/>
    <property type="match status" value="1"/>
</dbReference>
<dbReference type="RefSeq" id="WP_323868327.1">
    <property type="nucleotide sequence ID" value="NZ_JACXBF010000066.1"/>
</dbReference>
<dbReference type="AlphaFoldDB" id="A0AAW3YMR2"/>
<protein>
    <recommendedName>
        <fullName evidence="2">Condensation domain-containing protein</fullName>
    </recommendedName>
</protein>
<proteinExistence type="predicted"/>
<name>A0AAW3YMR2_9GAMM</name>
<evidence type="ECO:0000313" key="1">
    <source>
        <dbReference type="EMBL" id="MBD2799328.1"/>
    </source>
</evidence>
<feature type="non-terminal residue" evidence="1">
    <location>
        <position position="1"/>
    </location>
</feature>
<dbReference type="InterPro" id="IPR023213">
    <property type="entry name" value="CAT-like_dom_sf"/>
</dbReference>
<sequence>QVVHRHTPLPVHRLSLKDGDDVAATLQARMGLSHGHMDLSRAPLIRLQTAADPHSAKLYVLLQFHHIIDDNLSLRQVLAETAAFLEGKNADLPPSV</sequence>
<feature type="non-terminal residue" evidence="1">
    <location>
        <position position="96"/>
    </location>
</feature>
<accession>A0AAW3YMR2</accession>
<dbReference type="EMBL" id="JACXBF010000066">
    <property type="protein sequence ID" value="MBD2799328.1"/>
    <property type="molecule type" value="Genomic_DNA"/>
</dbReference>
<organism evidence="1">
    <name type="scientific">Xenorhabdus szentirmaii</name>
    <dbReference type="NCBI Taxonomy" id="290112"/>
    <lineage>
        <taxon>Bacteria</taxon>
        <taxon>Pseudomonadati</taxon>
        <taxon>Pseudomonadota</taxon>
        <taxon>Gammaproteobacteria</taxon>
        <taxon>Enterobacterales</taxon>
        <taxon>Morganellaceae</taxon>
        <taxon>Xenorhabdus</taxon>
    </lineage>
</organism>
<dbReference type="SUPFAM" id="SSF52777">
    <property type="entry name" value="CoA-dependent acyltransferases"/>
    <property type="match status" value="1"/>
</dbReference>
<evidence type="ECO:0008006" key="2">
    <source>
        <dbReference type="Google" id="ProtNLM"/>
    </source>
</evidence>
<reference evidence="1" key="1">
    <citation type="submission" date="2020-09" db="EMBL/GenBank/DDBJ databases">
        <authorList>
            <person name="Palma L."/>
            <person name="Caballero P."/>
            <person name="Berry C."/>
            <person name="Del Valle E."/>
        </authorList>
    </citation>
    <scope>NUCLEOTIDE SEQUENCE</scope>
    <source>
        <strain evidence="1">M</strain>
    </source>
</reference>
<dbReference type="Proteomes" id="UP001193920">
    <property type="component" value="Unassembled WGS sequence"/>
</dbReference>
<reference evidence="1" key="2">
    <citation type="journal article" date="2024" name="Toxins">
        <title>Genome Sequence Analysis of Native Xenorhabdus Strains Isolated from Entomopathogenic Nematodes in Argentina.</title>
        <authorList>
            <person name="Palma L."/>
            <person name="Frizzo L."/>
            <person name="Kaiser S."/>
            <person name="Berry C."/>
            <person name="Caballero P."/>
            <person name="Bode H.B."/>
            <person name="Del Valle E.E."/>
        </authorList>
    </citation>
    <scope>NUCLEOTIDE SEQUENCE</scope>
    <source>
        <strain evidence="1">M</strain>
    </source>
</reference>
<gene>
    <name evidence="1" type="ORF">ID854_02330</name>
</gene>